<dbReference type="PROSITE" id="PS50932">
    <property type="entry name" value="HTH_LACI_2"/>
    <property type="match status" value="1"/>
</dbReference>
<keyword evidence="3" id="KW-0804">Transcription</keyword>
<dbReference type="SUPFAM" id="SSF47413">
    <property type="entry name" value="lambda repressor-like DNA-binding domains"/>
    <property type="match status" value="1"/>
</dbReference>
<dbReference type="SMART" id="SM00354">
    <property type="entry name" value="HTH_LACI"/>
    <property type="match status" value="1"/>
</dbReference>
<dbReference type="Gene3D" id="3.40.50.2300">
    <property type="match status" value="2"/>
</dbReference>
<dbReference type="Pfam" id="PF13407">
    <property type="entry name" value="Peripla_BP_4"/>
    <property type="match status" value="1"/>
</dbReference>
<organism evidence="5 6">
    <name type="scientific">Rhizobium tropici</name>
    <dbReference type="NCBI Taxonomy" id="398"/>
    <lineage>
        <taxon>Bacteria</taxon>
        <taxon>Pseudomonadati</taxon>
        <taxon>Pseudomonadota</taxon>
        <taxon>Alphaproteobacteria</taxon>
        <taxon>Hyphomicrobiales</taxon>
        <taxon>Rhizobiaceae</taxon>
        <taxon>Rhizobium/Agrobacterium group</taxon>
        <taxon>Rhizobium</taxon>
    </lineage>
</organism>
<dbReference type="PROSITE" id="PS00356">
    <property type="entry name" value="HTH_LACI_1"/>
    <property type="match status" value="1"/>
</dbReference>
<dbReference type="GO" id="GO:0000976">
    <property type="term" value="F:transcription cis-regulatory region binding"/>
    <property type="evidence" value="ECO:0007669"/>
    <property type="project" value="TreeGrafter"/>
</dbReference>
<dbReference type="CDD" id="cd01392">
    <property type="entry name" value="HTH_LacI"/>
    <property type="match status" value="1"/>
</dbReference>
<keyword evidence="2" id="KW-0238">DNA-binding</keyword>
<dbReference type="PRINTS" id="PR00036">
    <property type="entry name" value="HTHLACI"/>
</dbReference>
<dbReference type="EMBL" id="QMKK01000044">
    <property type="protein sequence ID" value="RAX40079.1"/>
    <property type="molecule type" value="Genomic_DNA"/>
</dbReference>
<protein>
    <submittedName>
        <fullName evidence="5">LacI family transcriptional regulator</fullName>
    </submittedName>
</protein>
<dbReference type="PANTHER" id="PTHR30146:SF152">
    <property type="entry name" value="TRANSCRIPTIONAL REGULATORY PROTEIN"/>
    <property type="match status" value="1"/>
</dbReference>
<evidence type="ECO:0000259" key="4">
    <source>
        <dbReference type="PROSITE" id="PS50932"/>
    </source>
</evidence>
<evidence type="ECO:0000256" key="1">
    <source>
        <dbReference type="ARBA" id="ARBA00023015"/>
    </source>
</evidence>
<dbReference type="InterPro" id="IPR000843">
    <property type="entry name" value="HTH_LacI"/>
</dbReference>
<reference evidence="5 6" key="1">
    <citation type="submission" date="2018-06" db="EMBL/GenBank/DDBJ databases">
        <title>Whole Genome Sequence of an efficient microsymbiont, Rhizobium tropici.</title>
        <authorList>
            <person name="Srinivasan R."/>
            <person name="Singh H.V."/>
            <person name="Srivastava R."/>
            <person name="Kumari B."/>
            <person name="Radhakrishna A."/>
        </authorList>
    </citation>
    <scope>NUCLEOTIDE SEQUENCE [LARGE SCALE GENOMIC DNA]</scope>
    <source>
        <strain evidence="5 6">IGFRI Rhizo-19</strain>
    </source>
</reference>
<keyword evidence="1" id="KW-0805">Transcription regulation</keyword>
<dbReference type="AlphaFoldDB" id="A0A329Y7C7"/>
<dbReference type="GO" id="GO:0003700">
    <property type="term" value="F:DNA-binding transcription factor activity"/>
    <property type="evidence" value="ECO:0007669"/>
    <property type="project" value="TreeGrafter"/>
</dbReference>
<dbReference type="PANTHER" id="PTHR30146">
    <property type="entry name" value="LACI-RELATED TRANSCRIPTIONAL REPRESSOR"/>
    <property type="match status" value="1"/>
</dbReference>
<dbReference type="InterPro" id="IPR025997">
    <property type="entry name" value="SBP_2_dom"/>
</dbReference>
<gene>
    <name evidence="5" type="ORF">DQ393_18710</name>
</gene>
<dbReference type="RefSeq" id="WP_112343418.1">
    <property type="nucleotide sequence ID" value="NZ_QMKK01000044.1"/>
</dbReference>
<evidence type="ECO:0000313" key="6">
    <source>
        <dbReference type="Proteomes" id="UP000251205"/>
    </source>
</evidence>
<dbReference type="InterPro" id="IPR010982">
    <property type="entry name" value="Lambda_DNA-bd_dom_sf"/>
</dbReference>
<proteinExistence type="predicted"/>
<comment type="caution">
    <text evidence="5">The sequence shown here is derived from an EMBL/GenBank/DDBJ whole genome shotgun (WGS) entry which is preliminary data.</text>
</comment>
<dbReference type="Gene3D" id="1.10.260.40">
    <property type="entry name" value="lambda repressor-like DNA-binding domains"/>
    <property type="match status" value="1"/>
</dbReference>
<dbReference type="Proteomes" id="UP000251205">
    <property type="component" value="Unassembled WGS sequence"/>
</dbReference>
<dbReference type="CDD" id="cd06307">
    <property type="entry name" value="PBP1_sugar_binding"/>
    <property type="match status" value="1"/>
</dbReference>
<dbReference type="Pfam" id="PF00356">
    <property type="entry name" value="LacI"/>
    <property type="match status" value="1"/>
</dbReference>
<dbReference type="InterPro" id="IPR028082">
    <property type="entry name" value="Peripla_BP_I"/>
</dbReference>
<evidence type="ECO:0000256" key="2">
    <source>
        <dbReference type="ARBA" id="ARBA00023125"/>
    </source>
</evidence>
<accession>A0A329Y7C7</accession>
<evidence type="ECO:0000313" key="5">
    <source>
        <dbReference type="EMBL" id="RAX40079.1"/>
    </source>
</evidence>
<dbReference type="SUPFAM" id="SSF53822">
    <property type="entry name" value="Periplasmic binding protein-like I"/>
    <property type="match status" value="1"/>
</dbReference>
<feature type="domain" description="HTH lacI-type" evidence="4">
    <location>
        <begin position="3"/>
        <end position="57"/>
    </location>
</feature>
<evidence type="ECO:0000256" key="3">
    <source>
        <dbReference type="ARBA" id="ARBA00023163"/>
    </source>
</evidence>
<sequence>MRPTVHDIAAAAGVSLATVDRVLNQRPGVRLVTREKVEAAIREIGYIRDVAAANLAKGRVYPLVFIVPTGDNSFMHGLRSEVHHATLRASIERTDIRIVEVPPFDVPALVSALDAVQGQDIAGVALVATDAPEVRAAVGRLVSQRVPVVTLVSDLTDSARHHYAGIDNIAAGRTAARLLGRFLGGRQGEITVLAGSMLVRDHRERLQGFSDVMAEEFPKLHLRPVLEGRDDPDLARSLVSKALSESRDIIGIYNLGAGNRGLIAALKAVRPERELTVVVHELTQHTRAALVEGTIDAVLNQDAGHEVRSAIRVMKATADGQAVIADQERIRLDIFLKDNLP</sequence>
<dbReference type="OrthoDB" id="9805774at2"/>
<name>A0A329Y7C7_RHITR</name>